<dbReference type="Proteomes" id="UP000241463">
    <property type="component" value="Segment"/>
</dbReference>
<protein>
    <submittedName>
        <fullName evidence="2">Uncharacterized protein</fullName>
    </submittedName>
</protein>
<keyword evidence="1" id="KW-0472">Membrane</keyword>
<reference evidence="2 3" key="1">
    <citation type="submission" date="2018-01" db="EMBL/GenBank/DDBJ databases">
        <title>Lactobacillus phages that infect wine-derived L. plantarum strains.</title>
        <authorList>
            <person name="Kyrkou I."/>
            <person name="Hestbjerg Hansen L."/>
        </authorList>
    </citation>
    <scope>NUCLEOTIDE SEQUENCE [LARGE SCALE GENOMIC DNA]</scope>
</reference>
<keyword evidence="1" id="KW-1133">Transmembrane helix</keyword>
<dbReference type="EMBL" id="MG765277">
    <property type="protein sequence ID" value="AUV60047.1"/>
    <property type="molecule type" value="Genomic_DNA"/>
</dbReference>
<name>A0A2K9VCU8_9CAUD</name>
<keyword evidence="3" id="KW-1185">Reference proteome</keyword>
<proteinExistence type="predicted"/>
<evidence type="ECO:0000313" key="3">
    <source>
        <dbReference type="Proteomes" id="UP000241463"/>
    </source>
</evidence>
<dbReference type="GeneID" id="54988596"/>
<keyword evidence="1" id="KW-0812">Transmembrane</keyword>
<dbReference type="KEGG" id="vg:54988596"/>
<feature type="transmembrane region" description="Helical" evidence="1">
    <location>
        <begin position="7"/>
        <end position="26"/>
    </location>
</feature>
<sequence>MLFLIKMFIIGAIIGSVAGVIEGLINAIVKNDETAKTLNRYVTAITWLVYIYVCIF</sequence>
<evidence type="ECO:0000256" key="1">
    <source>
        <dbReference type="SAM" id="Phobius"/>
    </source>
</evidence>
<organism evidence="2 3">
    <name type="scientific">Lactobacillus phage Bacchae</name>
    <dbReference type="NCBI Taxonomy" id="2079429"/>
    <lineage>
        <taxon>Viruses</taxon>
        <taxon>Duplodnaviria</taxon>
        <taxon>Heunggongvirae</taxon>
        <taxon>Uroviricota</taxon>
        <taxon>Caudoviricetes</taxon>
        <taxon>Herelleviridae</taxon>
        <taxon>Harbinvirus</taxon>
        <taxon>Harbinvirus bacchae</taxon>
    </lineage>
</organism>
<evidence type="ECO:0000313" key="2">
    <source>
        <dbReference type="EMBL" id="AUV60047.1"/>
    </source>
</evidence>
<accession>A0A2K9VCU8</accession>
<dbReference type="RefSeq" id="YP_009798151.1">
    <property type="nucleotide sequence ID" value="NC_047924.1"/>
</dbReference>